<dbReference type="Proteomes" id="UP000198287">
    <property type="component" value="Unassembled WGS sequence"/>
</dbReference>
<name>A0A226DT50_FOLCA</name>
<keyword evidence="1" id="KW-1133">Transmembrane helix</keyword>
<dbReference type="EMBL" id="LNIX01000011">
    <property type="protein sequence ID" value="OXA48675.1"/>
    <property type="molecule type" value="Genomic_DNA"/>
</dbReference>
<accession>A0A226DT50</accession>
<keyword evidence="3" id="KW-1185">Reference proteome</keyword>
<organism evidence="2 3">
    <name type="scientific">Folsomia candida</name>
    <name type="common">Springtail</name>
    <dbReference type="NCBI Taxonomy" id="158441"/>
    <lineage>
        <taxon>Eukaryota</taxon>
        <taxon>Metazoa</taxon>
        <taxon>Ecdysozoa</taxon>
        <taxon>Arthropoda</taxon>
        <taxon>Hexapoda</taxon>
        <taxon>Collembola</taxon>
        <taxon>Entomobryomorpha</taxon>
        <taxon>Isotomoidea</taxon>
        <taxon>Isotomidae</taxon>
        <taxon>Proisotominae</taxon>
        <taxon>Folsomia</taxon>
    </lineage>
</organism>
<dbReference type="AlphaFoldDB" id="A0A226DT50"/>
<keyword evidence="1" id="KW-0472">Membrane</keyword>
<proteinExistence type="predicted"/>
<gene>
    <name evidence="2" type="ORF">Fcan01_16173</name>
</gene>
<reference evidence="2 3" key="1">
    <citation type="submission" date="2015-12" db="EMBL/GenBank/DDBJ databases">
        <title>The genome of Folsomia candida.</title>
        <authorList>
            <person name="Faddeeva A."/>
            <person name="Derks M.F."/>
            <person name="Anvar Y."/>
            <person name="Smit S."/>
            <person name="Van Straalen N."/>
            <person name="Roelofs D."/>
        </authorList>
    </citation>
    <scope>NUCLEOTIDE SEQUENCE [LARGE SCALE GENOMIC DNA]</scope>
    <source>
        <strain evidence="2 3">VU population</strain>
        <tissue evidence="2">Whole body</tissue>
    </source>
</reference>
<evidence type="ECO:0000313" key="2">
    <source>
        <dbReference type="EMBL" id="OXA48675.1"/>
    </source>
</evidence>
<evidence type="ECO:0000256" key="1">
    <source>
        <dbReference type="SAM" id="Phobius"/>
    </source>
</evidence>
<sequence>MIPKLVKIIFVIINISPTSSSSLQFHETRLISQISLRYELNFRTCGPTEDLESYLLSGHVKIIQSYFGNCTQTLESSLGSREPQFFRARRKLSPNHKLFFLFPSKSIDSLHYLITRSGYGTDSSFRVLFYVVVKELHYFFDAFLDLNDIPEPRFICPLVFLEMTREYIKSGHILCYMCPEISRFFRVELTNDPGRLIELHVRLNSNGNAGAIQVHQLTEKISTPKQIQENSRLAKCEIYFSSEPKCSHGFYVILQIAMEKLNITRAEDVKSCSPYEDSTWTALLLCWGTLEMGAVDELSDYNPVLIAGFNQRRLHPFYCVQKATFTAPKWIWFVTPFDWEIWVLLATSLVLFGLIRQSVRAAFEILFYFFYEPIRQIDRCGMYTLPSLIFISFLSYHYESFITTDITAPLHILIYKTTKDLELAGYKMVIPNLGSFPLGAFLVGKQYKKIMGKEITTDDILVDHEINIYFSTLKYAWFDRIATYQGYIHIQDEIFTKLGKAEVKVRTDKVSCFVTEEVFENLSTRLLVYGPLAGAKLVNRILVSHGESWIWNRWINMKWTDFVRRLNKERFQVDYVEESQRVQGLKLSESIGLIFIVHAVVLCVAIIIYLGEDYGRIVGMLVHFLGRGKELMVKLWPNLKYRMILKLGDLVVPFQTK</sequence>
<keyword evidence="2" id="KW-0808">Transferase</keyword>
<keyword evidence="1" id="KW-0812">Transmembrane</keyword>
<feature type="transmembrane region" description="Helical" evidence="1">
    <location>
        <begin position="591"/>
        <end position="611"/>
    </location>
</feature>
<evidence type="ECO:0000313" key="3">
    <source>
        <dbReference type="Proteomes" id="UP000198287"/>
    </source>
</evidence>
<dbReference type="GO" id="GO:0016740">
    <property type="term" value="F:transferase activity"/>
    <property type="evidence" value="ECO:0007669"/>
    <property type="project" value="UniProtKB-KW"/>
</dbReference>
<comment type="caution">
    <text evidence="2">The sequence shown here is derived from an EMBL/GenBank/DDBJ whole genome shotgun (WGS) entry which is preliminary data.</text>
</comment>
<protein>
    <submittedName>
        <fullName evidence="2">UDP-N-acetylglucosamine--N-acetylmuramyl-(Pentapeptide) pyrophosphoryl-undecaprenol N-acetylglucosamine transferase</fullName>
    </submittedName>
</protein>